<organism evidence="2 3">
    <name type="scientific">Microbacterium mangrovi</name>
    <dbReference type="NCBI Taxonomy" id="1348253"/>
    <lineage>
        <taxon>Bacteria</taxon>
        <taxon>Bacillati</taxon>
        <taxon>Actinomycetota</taxon>
        <taxon>Actinomycetes</taxon>
        <taxon>Micrococcales</taxon>
        <taxon>Microbacteriaceae</taxon>
        <taxon>Microbacterium</taxon>
    </lineage>
</organism>
<keyword evidence="1" id="KW-0472">Membrane</keyword>
<keyword evidence="1" id="KW-1133">Transmembrane helix</keyword>
<proteinExistence type="predicted"/>
<reference evidence="2 3" key="1">
    <citation type="submission" date="2014-11" db="EMBL/GenBank/DDBJ databases">
        <title>Genome sequence of Microbacterium mangrovi MUSC 115(T).</title>
        <authorList>
            <person name="Lee L.-H."/>
        </authorList>
    </citation>
    <scope>NUCLEOTIDE SEQUENCE [LARGE SCALE GENOMIC DNA]</scope>
    <source>
        <strain evidence="2 3">MUSC 115</strain>
    </source>
</reference>
<name>A0A0B2A9R1_9MICO</name>
<accession>A0A0B2A9R1</accession>
<comment type="caution">
    <text evidence="2">The sequence shown here is derived from an EMBL/GenBank/DDBJ whole genome shotgun (WGS) entry which is preliminary data.</text>
</comment>
<protein>
    <submittedName>
        <fullName evidence="2">Uncharacterized protein</fullName>
    </submittedName>
</protein>
<keyword evidence="1" id="KW-0812">Transmembrane</keyword>
<sequence length="123" mass="12519">MTLALGVTGLVIGLGALGIVLAAVGTAAAIVTVRRRRRGTSWAFVILATSAALVSAPLPLQIYWPAWTALGVACAVAAVFVTGRPRRDGLRAPRTASSVTTTVPTTRTTPVLTLPLTTVGGAE</sequence>
<feature type="transmembrane region" description="Helical" evidence="1">
    <location>
        <begin position="39"/>
        <end position="56"/>
    </location>
</feature>
<dbReference type="AlphaFoldDB" id="A0A0B2A9R1"/>
<gene>
    <name evidence="2" type="ORF">LK09_00795</name>
</gene>
<feature type="transmembrane region" description="Helical" evidence="1">
    <location>
        <begin position="62"/>
        <end position="81"/>
    </location>
</feature>
<keyword evidence="3" id="KW-1185">Reference proteome</keyword>
<feature type="transmembrane region" description="Helical" evidence="1">
    <location>
        <begin position="6"/>
        <end position="32"/>
    </location>
</feature>
<dbReference type="Proteomes" id="UP000031030">
    <property type="component" value="Unassembled WGS sequence"/>
</dbReference>
<evidence type="ECO:0000256" key="1">
    <source>
        <dbReference type="SAM" id="Phobius"/>
    </source>
</evidence>
<evidence type="ECO:0000313" key="3">
    <source>
        <dbReference type="Proteomes" id="UP000031030"/>
    </source>
</evidence>
<dbReference type="EMBL" id="JTDK01000001">
    <property type="protein sequence ID" value="KHK99904.1"/>
    <property type="molecule type" value="Genomic_DNA"/>
</dbReference>
<dbReference type="RefSeq" id="WP_039394329.1">
    <property type="nucleotide sequence ID" value="NZ_JTDK01000001.1"/>
</dbReference>
<evidence type="ECO:0000313" key="2">
    <source>
        <dbReference type="EMBL" id="KHK99904.1"/>
    </source>
</evidence>